<organism evidence="1">
    <name type="scientific">Candidatus Nitrotoga fabula</name>
    <dbReference type="NCBI Taxonomy" id="2182327"/>
    <lineage>
        <taxon>Bacteria</taxon>
        <taxon>Pseudomonadati</taxon>
        <taxon>Pseudomonadota</taxon>
        <taxon>Betaproteobacteria</taxon>
        <taxon>Nitrosomonadales</taxon>
        <taxon>Gallionellaceae</taxon>
        <taxon>Candidatus Nitrotoga</taxon>
    </lineage>
</organism>
<dbReference type="EMBL" id="LS423452">
    <property type="protein sequence ID" value="SPS04789.1"/>
    <property type="molecule type" value="Genomic_DNA"/>
</dbReference>
<accession>A0A2X0QRS7</accession>
<dbReference type="AlphaFoldDB" id="A0A2X0QRS7"/>
<sequence length="313" mass="35013">MSAVASAWALACTLFTRKSPTWTAVLSDHEQDVLERLSGMQLVQKCRTDSQYVLCPYCQLNSGQVIRQGAELYCQCNECGEVSVDPASFGAWQIDVDRLIWQLRLALDIPAQQQVAEITDGIWRIGNDREKTVILARSIEEVLLHPLEIRRAGNKAQIITPKPTRKSGIALGEPLIWLPMDECFHIYGGQIRFVAPGTLAADDAVNEEAAPVCGPFSANFRWVHLASWPHGVICLSKAQSAIFRALWDFKGRPETAERVMLRAGYQSDKPADLFKVKSQNKGNPRYEGQHHAYEKLVQVDQREGLYSMSCAAR</sequence>
<evidence type="ECO:0000313" key="1">
    <source>
        <dbReference type="EMBL" id="SPS04789.1"/>
    </source>
</evidence>
<reference evidence="1" key="1">
    <citation type="submission" date="2018-05" db="EMBL/GenBank/DDBJ databases">
        <authorList>
            <person name="Lanie J.A."/>
            <person name="Ng W.-L."/>
            <person name="Kazmierczak K.M."/>
            <person name="Andrzejewski T.M."/>
            <person name="Davidsen T.M."/>
            <person name="Wayne K.J."/>
            <person name="Tettelin H."/>
            <person name="Glass J.I."/>
            <person name="Rusch D."/>
            <person name="Podicherti R."/>
            <person name="Tsui H.-C.T."/>
            <person name="Winkler M.E."/>
        </authorList>
    </citation>
    <scope>NUCLEOTIDE SEQUENCE</scope>
    <source>
        <strain evidence="1">KNB</strain>
    </source>
</reference>
<gene>
    <name evidence="1" type="ORF">NITFAB_0378</name>
</gene>
<protein>
    <submittedName>
        <fullName evidence="1">Uncharacterized protein</fullName>
    </submittedName>
</protein>
<name>A0A2X0QRS7_9PROT</name>
<proteinExistence type="predicted"/>